<organism evidence="1 2">
    <name type="scientific">Poseidonocella pacifica</name>
    <dbReference type="NCBI Taxonomy" id="871651"/>
    <lineage>
        <taxon>Bacteria</taxon>
        <taxon>Pseudomonadati</taxon>
        <taxon>Pseudomonadota</taxon>
        <taxon>Alphaproteobacteria</taxon>
        <taxon>Rhodobacterales</taxon>
        <taxon>Roseobacteraceae</taxon>
        <taxon>Poseidonocella</taxon>
    </lineage>
</organism>
<dbReference type="AlphaFoldDB" id="A0A1I0VEX3"/>
<protein>
    <submittedName>
        <fullName evidence="1">Uncharacterized protein</fullName>
    </submittedName>
</protein>
<sequence length="111" mass="12118">MDQPPYATAGDLFERLASTLRQAEANLKGIETELFSTLADAGHLPPAFQGFDRELQRVQDVISICAEAALRGQGSARYPVDDITARCQLLDVKNTILGDEAQGEHCPVELF</sequence>
<proteinExistence type="predicted"/>
<dbReference type="STRING" id="871651.SAMN05421688_0572"/>
<dbReference type="EMBL" id="FOJU01000001">
    <property type="protein sequence ID" value="SFA74842.1"/>
    <property type="molecule type" value="Genomic_DNA"/>
</dbReference>
<accession>A0A1I0VEX3</accession>
<name>A0A1I0VEX3_9RHOB</name>
<evidence type="ECO:0000313" key="1">
    <source>
        <dbReference type="EMBL" id="SFA74842.1"/>
    </source>
</evidence>
<keyword evidence="2" id="KW-1185">Reference proteome</keyword>
<dbReference type="Proteomes" id="UP000198796">
    <property type="component" value="Unassembled WGS sequence"/>
</dbReference>
<gene>
    <name evidence="1" type="ORF">SAMN05421688_0572</name>
</gene>
<evidence type="ECO:0000313" key="2">
    <source>
        <dbReference type="Proteomes" id="UP000198796"/>
    </source>
</evidence>
<dbReference type="RefSeq" id="WP_092060381.1">
    <property type="nucleotide sequence ID" value="NZ_FOJU01000001.1"/>
</dbReference>
<reference evidence="1 2" key="1">
    <citation type="submission" date="2016-10" db="EMBL/GenBank/DDBJ databases">
        <authorList>
            <person name="de Groot N.N."/>
        </authorList>
    </citation>
    <scope>NUCLEOTIDE SEQUENCE [LARGE SCALE GENOMIC DNA]</scope>
    <source>
        <strain evidence="1 2">DSM 29316</strain>
    </source>
</reference>